<feature type="domain" description="Tyrosine-protein phosphatase" evidence="1">
    <location>
        <begin position="93"/>
        <end position="323"/>
    </location>
</feature>
<dbReference type="GO" id="GO:0004725">
    <property type="term" value="F:protein tyrosine phosphatase activity"/>
    <property type="evidence" value="ECO:0007669"/>
    <property type="project" value="InterPro"/>
</dbReference>
<dbReference type="Gene3D" id="3.90.190.10">
    <property type="entry name" value="Protein tyrosine phosphatase superfamily"/>
    <property type="match status" value="1"/>
</dbReference>
<dbReference type="PANTHER" id="PTHR19134">
    <property type="entry name" value="RECEPTOR-TYPE TYROSINE-PROTEIN PHOSPHATASE"/>
    <property type="match status" value="1"/>
</dbReference>
<dbReference type="PROSITE" id="PS50056">
    <property type="entry name" value="TYR_PHOSPHATASE_2"/>
    <property type="match status" value="1"/>
</dbReference>
<dbReference type="PRINTS" id="PR00700">
    <property type="entry name" value="PRTYPHPHTASE"/>
</dbReference>
<comment type="caution">
    <text evidence="3">The sequence shown here is derived from an EMBL/GenBank/DDBJ whole genome shotgun (WGS) entry which is preliminary data.</text>
</comment>
<dbReference type="EMBL" id="NCKV01012915">
    <property type="protein sequence ID" value="RWS21290.1"/>
    <property type="molecule type" value="Genomic_DNA"/>
</dbReference>
<dbReference type="InterPro" id="IPR003595">
    <property type="entry name" value="Tyr_Pase_cat"/>
</dbReference>
<feature type="domain" description="Tyrosine specific protein phosphatases" evidence="2">
    <location>
        <begin position="239"/>
        <end position="314"/>
    </location>
</feature>
<dbReference type="OrthoDB" id="6500727at2759"/>
<dbReference type="PANTHER" id="PTHR19134:SF449">
    <property type="entry name" value="TYROSINE-PROTEIN PHOSPHATASE 1"/>
    <property type="match status" value="1"/>
</dbReference>
<accession>A0A443S191</accession>
<dbReference type="PROSITE" id="PS00383">
    <property type="entry name" value="TYR_PHOSPHATASE_1"/>
    <property type="match status" value="1"/>
</dbReference>
<dbReference type="InterPro" id="IPR000242">
    <property type="entry name" value="PTP_cat"/>
</dbReference>
<gene>
    <name evidence="3" type="ORF">B4U80_09220</name>
</gene>
<dbReference type="InterPro" id="IPR000387">
    <property type="entry name" value="Tyr_Pase_dom"/>
</dbReference>
<dbReference type="Proteomes" id="UP000288716">
    <property type="component" value="Unassembled WGS sequence"/>
</dbReference>
<dbReference type="SMART" id="SM00404">
    <property type="entry name" value="PTPc_motif"/>
    <property type="match status" value="1"/>
</dbReference>
<evidence type="ECO:0000259" key="2">
    <source>
        <dbReference type="PROSITE" id="PS50056"/>
    </source>
</evidence>
<dbReference type="InterPro" id="IPR016130">
    <property type="entry name" value="Tyr_Pase_AS"/>
</dbReference>
<dbReference type="SMART" id="SM00194">
    <property type="entry name" value="PTPc"/>
    <property type="match status" value="1"/>
</dbReference>
<proteinExistence type="predicted"/>
<dbReference type="AlphaFoldDB" id="A0A443S191"/>
<dbReference type="SUPFAM" id="SSF52799">
    <property type="entry name" value="(Phosphotyrosine protein) phosphatases II"/>
    <property type="match status" value="1"/>
</dbReference>
<evidence type="ECO:0000259" key="1">
    <source>
        <dbReference type="PROSITE" id="PS50055"/>
    </source>
</evidence>
<dbReference type="CDD" id="cd00047">
    <property type="entry name" value="PTPc"/>
    <property type="match status" value="1"/>
</dbReference>
<evidence type="ECO:0000313" key="3">
    <source>
        <dbReference type="EMBL" id="RWS21290.1"/>
    </source>
</evidence>
<evidence type="ECO:0000313" key="4">
    <source>
        <dbReference type="Proteomes" id="UP000288716"/>
    </source>
</evidence>
<dbReference type="VEuPathDB" id="VectorBase:LDEU010750"/>
<reference evidence="3 4" key="1">
    <citation type="journal article" date="2018" name="Gigascience">
        <title>Genomes of trombidid mites reveal novel predicted allergens and laterally-transferred genes associated with secondary metabolism.</title>
        <authorList>
            <person name="Dong X."/>
            <person name="Chaisiri K."/>
            <person name="Xia D."/>
            <person name="Armstrong S.D."/>
            <person name="Fang Y."/>
            <person name="Donnelly M.J."/>
            <person name="Kadowaki T."/>
            <person name="McGarry J.W."/>
            <person name="Darby A.C."/>
            <person name="Makepeace B.L."/>
        </authorList>
    </citation>
    <scope>NUCLEOTIDE SEQUENCE [LARGE SCALE GENOMIC DNA]</scope>
    <source>
        <strain evidence="3">UoL-UT</strain>
    </source>
</reference>
<dbReference type="STRING" id="299467.A0A443S191"/>
<organism evidence="3 4">
    <name type="scientific">Leptotrombidium deliense</name>
    <dbReference type="NCBI Taxonomy" id="299467"/>
    <lineage>
        <taxon>Eukaryota</taxon>
        <taxon>Metazoa</taxon>
        <taxon>Ecdysozoa</taxon>
        <taxon>Arthropoda</taxon>
        <taxon>Chelicerata</taxon>
        <taxon>Arachnida</taxon>
        <taxon>Acari</taxon>
        <taxon>Acariformes</taxon>
        <taxon>Trombidiformes</taxon>
        <taxon>Prostigmata</taxon>
        <taxon>Anystina</taxon>
        <taxon>Parasitengona</taxon>
        <taxon>Trombiculoidea</taxon>
        <taxon>Trombiculidae</taxon>
        <taxon>Leptotrombidium</taxon>
    </lineage>
</organism>
<dbReference type="GO" id="GO:0048666">
    <property type="term" value="P:neuron development"/>
    <property type="evidence" value="ECO:0007669"/>
    <property type="project" value="UniProtKB-ARBA"/>
</dbReference>
<dbReference type="PROSITE" id="PS50055">
    <property type="entry name" value="TYR_PHOSPHATASE_PTP"/>
    <property type="match status" value="1"/>
</dbReference>
<sequence>MNSNNYGTNGYANNCPIGISDRGIPIFAPEIDLNTISEFLKFDSSKVSNILQISELKKNSQKVERIKNEYYSIPYGKYYKCTVARKAENCNCKHRYYFCEAYDYNRVVLKSKIDEKNERNDYIAASHVDSYSIPGRFIATQAPLPQTIDDFWSMVYERQSTQIVTLNQVVEGEYVKGDKFWPENTSEKFGSITVNNFQTNFFEDFIIRKYEVSSVEGSFEVEQFFFNQWPDHNIPNSCQSLLKLIDYVKKSPLHLMLNPAVIHCSAGVGRTGAFILLYNMIEMGEQSGKIDVFKNYLKLRKQRAYAIDCVEQYLFVYKCLSEYFIYQNFDFQNK</sequence>
<name>A0A443S191_9ACAR</name>
<keyword evidence="4" id="KW-1185">Reference proteome</keyword>
<dbReference type="InterPro" id="IPR050348">
    <property type="entry name" value="Protein-Tyr_Phosphatase"/>
</dbReference>
<protein>
    <submittedName>
        <fullName evidence="3">Uncharacterized protein</fullName>
    </submittedName>
</protein>
<dbReference type="Pfam" id="PF00102">
    <property type="entry name" value="Y_phosphatase"/>
    <property type="match status" value="1"/>
</dbReference>
<dbReference type="InterPro" id="IPR029021">
    <property type="entry name" value="Prot-tyrosine_phosphatase-like"/>
</dbReference>